<sequence length="203" mass="23142">MRYTSPATAFTSTSVEDYLHHEYFAIIDTAVGGLKSRFDQEGLDHMRKLERSLLKGEINPVLKIALERSTRSMYVELDIVTPLVYLQGDLLGQSWFDILHPKDVAKVKEQLSSSDLSPRERLIDAKTMLPVKTDMPQGVSRLCPGARRSFFCRMKCKQATQIKEEADTTTGCHRRKKQQHSGWSIHYILRSNPVPDSCLLECL</sequence>
<dbReference type="GO" id="GO:0005737">
    <property type="term" value="C:cytoplasm"/>
    <property type="evidence" value="ECO:0007669"/>
    <property type="project" value="InterPro"/>
</dbReference>
<evidence type="ECO:0000256" key="1">
    <source>
        <dbReference type="ARBA" id="ARBA00023015"/>
    </source>
</evidence>
<dbReference type="InterPro" id="IPR050933">
    <property type="entry name" value="Circadian_TF"/>
</dbReference>
<keyword evidence="2" id="KW-0238">DNA-binding</keyword>
<name>A0A7R9P708_TIMCA</name>
<evidence type="ECO:0000313" key="5">
    <source>
        <dbReference type="EMBL" id="CAD7572137.1"/>
    </source>
</evidence>
<dbReference type="AlphaFoldDB" id="A0A7R9P708"/>
<evidence type="ECO:0000256" key="2">
    <source>
        <dbReference type="ARBA" id="ARBA00023125"/>
    </source>
</evidence>
<dbReference type="PANTHER" id="PTHR23042">
    <property type="entry name" value="CIRCADIAN PROTEIN CLOCK/ARNT/BMAL/PAS"/>
    <property type="match status" value="1"/>
</dbReference>
<keyword evidence="3" id="KW-0804">Transcription</keyword>
<proteinExistence type="predicted"/>
<organism evidence="5">
    <name type="scientific">Timema californicum</name>
    <name type="common">California timema</name>
    <name type="synonym">Walking stick</name>
    <dbReference type="NCBI Taxonomy" id="61474"/>
    <lineage>
        <taxon>Eukaryota</taxon>
        <taxon>Metazoa</taxon>
        <taxon>Ecdysozoa</taxon>
        <taxon>Arthropoda</taxon>
        <taxon>Hexapoda</taxon>
        <taxon>Insecta</taxon>
        <taxon>Pterygota</taxon>
        <taxon>Neoptera</taxon>
        <taxon>Polyneoptera</taxon>
        <taxon>Phasmatodea</taxon>
        <taxon>Timematodea</taxon>
        <taxon>Timematoidea</taxon>
        <taxon>Timematidae</taxon>
        <taxon>Timema</taxon>
    </lineage>
</organism>
<dbReference type="InterPro" id="IPR035965">
    <property type="entry name" value="PAS-like_dom_sf"/>
</dbReference>
<dbReference type="PRINTS" id="PR00785">
    <property type="entry name" value="NCTRNSLOCATR"/>
</dbReference>
<protein>
    <submittedName>
        <fullName evidence="5">(California timema) hypothetical protein</fullName>
    </submittedName>
</protein>
<dbReference type="CDD" id="cd00130">
    <property type="entry name" value="PAS"/>
    <property type="match status" value="1"/>
</dbReference>
<dbReference type="GO" id="GO:0005667">
    <property type="term" value="C:transcription regulator complex"/>
    <property type="evidence" value="ECO:0007669"/>
    <property type="project" value="InterPro"/>
</dbReference>
<dbReference type="GO" id="GO:0045944">
    <property type="term" value="P:positive regulation of transcription by RNA polymerase II"/>
    <property type="evidence" value="ECO:0007669"/>
    <property type="project" value="UniProtKB-ARBA"/>
</dbReference>
<gene>
    <name evidence="5" type="ORF">TCMB3V08_LOCUS4792</name>
</gene>
<accession>A0A7R9P708</accession>
<dbReference type="InterPro" id="IPR001067">
    <property type="entry name" value="Nuc_translocat"/>
</dbReference>
<dbReference type="SUPFAM" id="SSF55785">
    <property type="entry name" value="PYP-like sensor domain (PAS domain)"/>
    <property type="match status" value="1"/>
</dbReference>
<evidence type="ECO:0000256" key="3">
    <source>
        <dbReference type="ARBA" id="ARBA00023163"/>
    </source>
</evidence>
<dbReference type="GO" id="GO:0003700">
    <property type="term" value="F:DNA-binding transcription factor activity"/>
    <property type="evidence" value="ECO:0007669"/>
    <property type="project" value="InterPro"/>
</dbReference>
<dbReference type="EMBL" id="OE180863">
    <property type="protein sequence ID" value="CAD7572137.1"/>
    <property type="molecule type" value="Genomic_DNA"/>
</dbReference>
<keyword evidence="4" id="KW-0539">Nucleus</keyword>
<dbReference type="Gene3D" id="3.30.450.20">
    <property type="entry name" value="PAS domain"/>
    <property type="match status" value="1"/>
</dbReference>
<dbReference type="GO" id="GO:0003677">
    <property type="term" value="F:DNA binding"/>
    <property type="evidence" value="ECO:0007669"/>
    <property type="project" value="UniProtKB-KW"/>
</dbReference>
<keyword evidence="1" id="KW-0805">Transcription regulation</keyword>
<reference evidence="5" key="1">
    <citation type="submission" date="2020-11" db="EMBL/GenBank/DDBJ databases">
        <authorList>
            <person name="Tran Van P."/>
        </authorList>
    </citation>
    <scope>NUCLEOTIDE SEQUENCE</scope>
</reference>
<dbReference type="InterPro" id="IPR000014">
    <property type="entry name" value="PAS"/>
</dbReference>
<evidence type="ECO:0000256" key="4">
    <source>
        <dbReference type="ARBA" id="ARBA00023242"/>
    </source>
</evidence>
<dbReference type="GO" id="GO:0005634">
    <property type="term" value="C:nucleus"/>
    <property type="evidence" value="ECO:0007669"/>
    <property type="project" value="InterPro"/>
</dbReference>